<evidence type="ECO:0000256" key="1">
    <source>
        <dbReference type="SAM" id="MobiDB-lite"/>
    </source>
</evidence>
<accession>A0A7X1J0Z4</accession>
<protein>
    <recommendedName>
        <fullName evidence="5">Secreted protein</fullName>
    </recommendedName>
</protein>
<name>A0A7X1J0Z4_9ACTN</name>
<evidence type="ECO:0000313" key="3">
    <source>
        <dbReference type="EMBL" id="MBC2902231.1"/>
    </source>
</evidence>
<comment type="caution">
    <text evidence="3">The sequence shown here is derived from an EMBL/GenBank/DDBJ whole genome shotgun (WGS) entry which is preliminary data.</text>
</comment>
<dbReference type="EMBL" id="JACMSF010000009">
    <property type="protein sequence ID" value="MBC2902231.1"/>
    <property type="molecule type" value="Genomic_DNA"/>
</dbReference>
<proteinExistence type="predicted"/>
<feature type="region of interest" description="Disordered" evidence="1">
    <location>
        <begin position="87"/>
        <end position="167"/>
    </location>
</feature>
<dbReference type="AlphaFoldDB" id="A0A7X1J0Z4"/>
<dbReference type="Proteomes" id="UP000584670">
    <property type="component" value="Unassembled WGS sequence"/>
</dbReference>
<evidence type="ECO:0000313" key="4">
    <source>
        <dbReference type="Proteomes" id="UP000584670"/>
    </source>
</evidence>
<sequence>MRIRTGGARAALLLALALAVAGCGSDGETDEAADLAAEANAQDEMAVKFAECLGEHGVNVETGEGGGIRITGRVPKEKVDAAMEACREYSPMQNGGSPDPQAEERMRKMAQCMRDNGVEDFPDPEPGRGIQLDRSVAEDPDFEEAQKECEKYAPAGGQRSTETHGDD</sequence>
<gene>
    <name evidence="3" type="ORF">H4N64_11535</name>
</gene>
<evidence type="ECO:0000256" key="2">
    <source>
        <dbReference type="SAM" id="SignalP"/>
    </source>
</evidence>
<dbReference type="RefSeq" id="WP_186282126.1">
    <property type="nucleotide sequence ID" value="NZ_JACMSF010000009.1"/>
</dbReference>
<feature type="signal peptide" evidence="2">
    <location>
        <begin position="1"/>
        <end position="21"/>
    </location>
</feature>
<feature type="chain" id="PRO_5038700997" description="Secreted protein" evidence="2">
    <location>
        <begin position="22"/>
        <end position="167"/>
    </location>
</feature>
<organism evidence="3 4">
    <name type="scientific">Streptomyces cupreus</name>
    <dbReference type="NCBI Taxonomy" id="2759956"/>
    <lineage>
        <taxon>Bacteria</taxon>
        <taxon>Bacillati</taxon>
        <taxon>Actinomycetota</taxon>
        <taxon>Actinomycetes</taxon>
        <taxon>Kitasatosporales</taxon>
        <taxon>Streptomycetaceae</taxon>
        <taxon>Streptomyces</taxon>
    </lineage>
</organism>
<keyword evidence="4" id="KW-1185">Reference proteome</keyword>
<keyword evidence="2" id="KW-0732">Signal</keyword>
<reference evidence="3 4" key="1">
    <citation type="submission" date="2020-08" db="EMBL/GenBank/DDBJ databases">
        <title>Streptomyces sp. PSKA01 genome sequencing and assembly.</title>
        <authorList>
            <person name="Mandal S."/>
            <person name="Maiti P.K."/>
            <person name="Das P."/>
        </authorList>
    </citation>
    <scope>NUCLEOTIDE SEQUENCE [LARGE SCALE GENOMIC DNA]</scope>
    <source>
        <strain evidence="3 4">PSKA01</strain>
    </source>
</reference>
<dbReference type="PROSITE" id="PS51257">
    <property type="entry name" value="PROKAR_LIPOPROTEIN"/>
    <property type="match status" value="1"/>
</dbReference>
<evidence type="ECO:0008006" key="5">
    <source>
        <dbReference type="Google" id="ProtNLM"/>
    </source>
</evidence>